<keyword evidence="2" id="KW-0472">Membrane</keyword>
<feature type="transmembrane region" description="Helical" evidence="2">
    <location>
        <begin position="45"/>
        <end position="67"/>
    </location>
</feature>
<name>Q7V7H8_PROMM</name>
<feature type="compositionally biased region" description="Basic and acidic residues" evidence="1">
    <location>
        <begin position="109"/>
        <end position="121"/>
    </location>
</feature>
<accession>Q7V7H8</accession>
<keyword evidence="2" id="KW-1133">Transmembrane helix</keyword>
<organism evidence="3 4">
    <name type="scientific">Prochlorococcus marinus (strain MIT 9313)</name>
    <dbReference type="NCBI Taxonomy" id="74547"/>
    <lineage>
        <taxon>Bacteria</taxon>
        <taxon>Bacillati</taxon>
        <taxon>Cyanobacteriota</taxon>
        <taxon>Cyanophyceae</taxon>
        <taxon>Synechococcales</taxon>
        <taxon>Prochlorococcaceae</taxon>
        <taxon>Prochlorococcus</taxon>
    </lineage>
</organism>
<proteinExistence type="predicted"/>
<keyword evidence="2" id="KW-0812">Transmembrane</keyword>
<evidence type="ECO:0000313" key="3">
    <source>
        <dbReference type="EMBL" id="CAE20943.1"/>
    </source>
</evidence>
<dbReference type="AlphaFoldDB" id="Q7V7H8"/>
<dbReference type="eggNOG" id="ENOG5034BA3">
    <property type="taxonomic scope" value="Bacteria"/>
</dbReference>
<dbReference type="EMBL" id="BX548175">
    <property type="protein sequence ID" value="CAE20943.1"/>
    <property type="molecule type" value="Genomic_DNA"/>
</dbReference>
<reference evidence="3 4" key="1">
    <citation type="journal article" date="2003" name="Nature">
        <title>Genome divergence in two Prochlorococcus ecotypes reflects oceanic niche differentiation.</title>
        <authorList>
            <person name="Rocap G."/>
            <person name="Larimer F.W."/>
            <person name="Lamerdin J.E."/>
            <person name="Malfatti S."/>
            <person name="Chain P."/>
            <person name="Ahlgren N.A."/>
            <person name="Arellano A."/>
            <person name="Coleman M."/>
            <person name="Hauser L."/>
            <person name="Hess W.R."/>
            <person name="Johnson Z.I."/>
            <person name="Land M.L."/>
            <person name="Lindell D."/>
            <person name="Post A.F."/>
            <person name="Regala W."/>
            <person name="Shah M."/>
            <person name="Shaw S.L."/>
            <person name="Steglich C."/>
            <person name="Sullivan M.B."/>
            <person name="Ting C.S."/>
            <person name="Tolonen A."/>
            <person name="Webb E.A."/>
            <person name="Zinser E.R."/>
            <person name="Chisholm S.W."/>
        </authorList>
    </citation>
    <scope>NUCLEOTIDE SEQUENCE [LARGE SCALE GENOMIC DNA]</scope>
    <source>
        <strain evidence="4">MIT 9313</strain>
    </source>
</reference>
<evidence type="ECO:0000256" key="1">
    <source>
        <dbReference type="SAM" id="MobiDB-lite"/>
    </source>
</evidence>
<evidence type="ECO:0000313" key="4">
    <source>
        <dbReference type="Proteomes" id="UP000001423"/>
    </source>
</evidence>
<dbReference type="KEGG" id="pmt:PMT_0768"/>
<keyword evidence="4" id="KW-1185">Reference proteome</keyword>
<feature type="compositionally biased region" description="Basic residues" evidence="1">
    <location>
        <begin position="132"/>
        <end position="141"/>
    </location>
</feature>
<dbReference type="HOGENOM" id="CLU_115392_0_0_3"/>
<evidence type="ECO:0000256" key="2">
    <source>
        <dbReference type="SAM" id="Phobius"/>
    </source>
</evidence>
<evidence type="ECO:0008006" key="5">
    <source>
        <dbReference type="Google" id="ProtNLM"/>
    </source>
</evidence>
<feature type="transmembrane region" description="Helical" evidence="2">
    <location>
        <begin position="7"/>
        <end position="25"/>
    </location>
</feature>
<gene>
    <name evidence="3" type="ordered locus">PMT_0768</name>
</gene>
<feature type="compositionally biased region" description="Polar residues" evidence="1">
    <location>
        <begin position="161"/>
        <end position="171"/>
    </location>
</feature>
<feature type="compositionally biased region" description="Polar residues" evidence="1">
    <location>
        <begin position="86"/>
        <end position="107"/>
    </location>
</feature>
<protein>
    <recommendedName>
        <fullName evidence="5">Lipopolysaccharide assembly protein A domain-containing protein</fullName>
    </recommendedName>
</protein>
<feature type="region of interest" description="Disordered" evidence="1">
    <location>
        <begin position="81"/>
        <end position="177"/>
    </location>
</feature>
<dbReference type="Proteomes" id="UP000001423">
    <property type="component" value="Chromosome"/>
</dbReference>
<sequence>MTRLQKYLLLPCLSPLLAVVVVAGFNLNQPVNLRILNWRSPSWTLGGWMVLGSSAGAIFALTTSLSLPLSRDPLHDHFHQGVREASPNTSTTWQRNWQAANDEPSQSRPKHDENPERDLRDPSPTVAVPFRVVRRSSVRRQTHAEKSPQRPPVESNVPHRYSSTENDSWGDSLSEDW</sequence>